<sequence>MSDSLHWQLPELGFIDQKQVHLEAAQCRFLKLSIYEPLASGDVLLIDIEIKGIYKQNVARRADPIAIAKRSISRSPSSDPTKHDELRMALLEAGVDMDIIAQLQADSPAASPEKIGESDDILESLVLSTGPDSELQRPEVLTTRQDSAIAVMDSPFDSTIQSFVHLLQKQEIEMAEIIPDLVTSTRYLWLTSDFQQHPMQLFAPLSSVDSSSHTRYHHEIIVFTFGGRFAQCFFSPVPELRARCVEVAERFALLLQQMTEPVVVYEGLLSLTLLALRDLSTEVLRAAFHLLRTLFQDGSNDTSDEIVRFATLDLVRHSTRGKLLADLRDIMRTIFCNATCWSVKPHDSTRRQSAAATSVMNHELLQCVRLLLTQRSTRDSFCRALFPSREDIYASAVAAATPRDGHVEEENRLRLFRCMARRNYTLDDLIRQRIRLSCERVLLHQSHLVNLVSLAKKCLYALDRELNASSVAPKSPLAKELDAIYARIQVRSKRIVVNSEPPHTLLHRPLFVLSPLTSLEYDKRRQQMQTYFALNARPLGLYRHVFAMETADGQEHAFANGNIVFQGSMEERQLPTDADPVTPFVIDLHNASVDGDSQLRMPFAQFTGSIDDRNKHTAAPKPRLSGATKQPPVEPPVIRTLSIRKSSAVGPAPPDDLPSPPLTAPAKAREPEADTTKESDATSNNVSKPAALPQTAPAGKKRGGKDNKNTGKGGGAQDKEGCSIQ</sequence>
<evidence type="ECO:0000256" key="1">
    <source>
        <dbReference type="SAM" id="MobiDB-lite"/>
    </source>
</evidence>
<proteinExistence type="predicted"/>
<evidence type="ECO:0000313" key="3">
    <source>
        <dbReference type="Proteomes" id="UP001146120"/>
    </source>
</evidence>
<organism evidence="2 3">
    <name type="scientific">Lagenidium giganteum</name>
    <dbReference type="NCBI Taxonomy" id="4803"/>
    <lineage>
        <taxon>Eukaryota</taxon>
        <taxon>Sar</taxon>
        <taxon>Stramenopiles</taxon>
        <taxon>Oomycota</taxon>
        <taxon>Peronosporomycetes</taxon>
        <taxon>Pythiales</taxon>
        <taxon>Pythiaceae</taxon>
    </lineage>
</organism>
<reference evidence="2" key="1">
    <citation type="submission" date="2022-11" db="EMBL/GenBank/DDBJ databases">
        <authorList>
            <person name="Morgan W.R."/>
            <person name="Tartar A."/>
        </authorList>
    </citation>
    <scope>NUCLEOTIDE SEQUENCE</scope>
    <source>
        <strain evidence="2">ARSEF 373</strain>
    </source>
</reference>
<feature type="compositionally biased region" description="Pro residues" evidence="1">
    <location>
        <begin position="651"/>
        <end position="663"/>
    </location>
</feature>
<evidence type="ECO:0000313" key="2">
    <source>
        <dbReference type="EMBL" id="DBA04941.1"/>
    </source>
</evidence>
<dbReference type="EMBL" id="DAKRPA010000004">
    <property type="protein sequence ID" value="DBA04941.1"/>
    <property type="molecule type" value="Genomic_DNA"/>
</dbReference>
<accession>A0AAV2ZFQ8</accession>
<name>A0AAV2ZFQ8_9STRA</name>
<dbReference type="AlphaFoldDB" id="A0AAV2ZFQ8"/>
<reference evidence="2" key="2">
    <citation type="journal article" date="2023" name="Microbiol Resour">
        <title>Decontamination and Annotation of the Draft Genome Sequence of the Oomycete Lagenidium giganteum ARSEF 373.</title>
        <authorList>
            <person name="Morgan W.R."/>
            <person name="Tartar A."/>
        </authorList>
    </citation>
    <scope>NUCLEOTIDE SEQUENCE</scope>
    <source>
        <strain evidence="2">ARSEF 373</strain>
    </source>
</reference>
<gene>
    <name evidence="2" type="ORF">N0F65_006943</name>
</gene>
<feature type="region of interest" description="Disordered" evidence="1">
    <location>
        <begin position="607"/>
        <end position="725"/>
    </location>
</feature>
<dbReference type="Proteomes" id="UP001146120">
    <property type="component" value="Unassembled WGS sequence"/>
</dbReference>
<protein>
    <submittedName>
        <fullName evidence="2">Uncharacterized protein</fullName>
    </submittedName>
</protein>
<keyword evidence="3" id="KW-1185">Reference proteome</keyword>
<feature type="compositionally biased region" description="Basic and acidic residues" evidence="1">
    <location>
        <begin position="667"/>
        <end position="680"/>
    </location>
</feature>
<comment type="caution">
    <text evidence="2">The sequence shown here is derived from an EMBL/GenBank/DDBJ whole genome shotgun (WGS) entry which is preliminary data.</text>
</comment>